<sequence>MNKLQGLLLIYGLLMLVLALVAASKSPASLIAGGGAGLICIGAAALAKTHPAWGYRIGGVVALAVLGRFSMSLVNEFKVYPTLVLVVASAITFLVLLGAHFAAKLKRQGEAGTESP</sequence>
<gene>
    <name evidence="2" type="ORF">NPRO_01180</name>
</gene>
<keyword evidence="1" id="KW-0812">Transmembrane</keyword>
<dbReference type="Gene3D" id="1.10.10.1740">
    <property type="entry name" value="Transmembrane protein 14-like"/>
    <property type="match status" value="1"/>
</dbReference>
<protein>
    <recommendedName>
        <fullName evidence="4">Transmembrane protein</fullName>
    </recommendedName>
</protein>
<evidence type="ECO:0000313" key="3">
    <source>
        <dbReference type="Proteomes" id="UP000662873"/>
    </source>
</evidence>
<dbReference type="AlphaFoldDB" id="A0A809R4K3"/>
<dbReference type="KEGG" id="npy:NPRO_01180"/>
<proteinExistence type="predicted"/>
<reference evidence="2" key="1">
    <citation type="journal article" name="DNA Res.">
        <title>The physiological potential of anammox bacteria as revealed by their core genome structure.</title>
        <authorList>
            <person name="Okubo T."/>
            <person name="Toyoda A."/>
            <person name="Fukuhara K."/>
            <person name="Uchiyama I."/>
            <person name="Harigaya Y."/>
            <person name="Kuroiwa M."/>
            <person name="Suzuki T."/>
            <person name="Murakami Y."/>
            <person name="Suwa Y."/>
            <person name="Takami H."/>
        </authorList>
    </citation>
    <scope>NUCLEOTIDE SEQUENCE</scope>
    <source>
        <strain evidence="2">317325-2</strain>
    </source>
</reference>
<dbReference type="InterPro" id="IPR044890">
    <property type="entry name" value="TMEM14_sf"/>
</dbReference>
<name>A0A809R4K3_9BACT</name>
<organism evidence="2 3">
    <name type="scientific">Candidatus Nitrosymbiomonas proteolyticus</name>
    <dbReference type="NCBI Taxonomy" id="2608984"/>
    <lineage>
        <taxon>Bacteria</taxon>
        <taxon>Bacillati</taxon>
        <taxon>Armatimonadota</taxon>
        <taxon>Armatimonadota incertae sedis</taxon>
        <taxon>Candidatus Nitrosymbiomonas</taxon>
    </lineage>
</organism>
<accession>A0A809R4K3</accession>
<keyword evidence="1" id="KW-1133">Transmembrane helix</keyword>
<feature type="transmembrane region" description="Helical" evidence="1">
    <location>
        <begin position="83"/>
        <end position="103"/>
    </location>
</feature>
<evidence type="ECO:0000256" key="1">
    <source>
        <dbReference type="SAM" id="Phobius"/>
    </source>
</evidence>
<feature type="transmembrane region" description="Helical" evidence="1">
    <location>
        <begin position="29"/>
        <end position="46"/>
    </location>
</feature>
<keyword evidence="1" id="KW-0472">Membrane</keyword>
<evidence type="ECO:0008006" key="4">
    <source>
        <dbReference type="Google" id="ProtNLM"/>
    </source>
</evidence>
<feature type="transmembrane region" description="Helical" evidence="1">
    <location>
        <begin position="53"/>
        <end position="71"/>
    </location>
</feature>
<dbReference type="EMBL" id="AP021858">
    <property type="protein sequence ID" value="BBO22523.1"/>
    <property type="molecule type" value="Genomic_DNA"/>
</dbReference>
<evidence type="ECO:0000313" key="2">
    <source>
        <dbReference type="EMBL" id="BBO22523.1"/>
    </source>
</evidence>
<dbReference type="Proteomes" id="UP000662873">
    <property type="component" value="Chromosome"/>
</dbReference>